<sequence>MTQIATQPAAPAPPQQGLAGGTAAQRRALARRHYFTGTPGRMRIASAVAAALCVAFALAGFLGLRGVDGAVDRASANTEQVVRVRAIYADLLAADAAVTNGFLKGGQERAENRKTYDDAMQRVATNIAAAASAQPADGKALAVLNAEVQAYAGNVDRARTYNREAKPVGAQYLRIAGTELRAEGLPIANAIAEANQTRADQELKLSGYSGLVVGVGVLTLGVLAAIAIWLARRTHRYLNVPLSAALLLVATALAMSISHIAQVSSTMNKVADGDYRAAVSLAQARAAAYDAKANESLTLIARGSGAAYEKAYDASVALASQQLDDLLQADPAQNNLRRTFAAYTDTHQAIRTADDGGDWNEAVDLATTPDTETASSNGAFRAFSTAADGVLDAKLKSIVAAFDRIGGGLLPLLVGLGAALAALLAGRAMSKRIEEFR</sequence>
<dbReference type="RefSeq" id="WP_344083691.1">
    <property type="nucleotide sequence ID" value="NZ_BAAAPO010000026.1"/>
</dbReference>
<evidence type="ECO:0000256" key="1">
    <source>
        <dbReference type="SAM" id="MobiDB-lite"/>
    </source>
</evidence>
<evidence type="ECO:0008006" key="5">
    <source>
        <dbReference type="Google" id="ProtNLM"/>
    </source>
</evidence>
<gene>
    <name evidence="3" type="ORF">GCM10009811_17500</name>
</gene>
<comment type="caution">
    <text evidence="3">The sequence shown here is derived from an EMBL/GenBank/DDBJ whole genome shotgun (WGS) entry which is preliminary data.</text>
</comment>
<evidence type="ECO:0000313" key="4">
    <source>
        <dbReference type="Proteomes" id="UP001499938"/>
    </source>
</evidence>
<feature type="transmembrane region" description="Helical" evidence="2">
    <location>
        <begin position="405"/>
        <end position="425"/>
    </location>
</feature>
<dbReference type="Proteomes" id="UP001499938">
    <property type="component" value="Unassembled WGS sequence"/>
</dbReference>
<name>A0ABP4XSS3_9MICO</name>
<proteinExistence type="predicted"/>
<keyword evidence="4" id="KW-1185">Reference proteome</keyword>
<reference evidence="4" key="1">
    <citation type="journal article" date="2019" name="Int. J. Syst. Evol. Microbiol.">
        <title>The Global Catalogue of Microorganisms (GCM) 10K type strain sequencing project: providing services to taxonomists for standard genome sequencing and annotation.</title>
        <authorList>
            <consortium name="The Broad Institute Genomics Platform"/>
            <consortium name="The Broad Institute Genome Sequencing Center for Infectious Disease"/>
            <person name="Wu L."/>
            <person name="Ma J."/>
        </authorList>
    </citation>
    <scope>NUCLEOTIDE SEQUENCE [LARGE SCALE GENOMIC DNA]</scope>
    <source>
        <strain evidence="4">JCM 15592</strain>
    </source>
</reference>
<evidence type="ECO:0000313" key="3">
    <source>
        <dbReference type="EMBL" id="GAA1793227.1"/>
    </source>
</evidence>
<keyword evidence="2" id="KW-0472">Membrane</keyword>
<protein>
    <recommendedName>
        <fullName evidence="5">Secreted protein</fullName>
    </recommendedName>
</protein>
<feature type="transmembrane region" description="Helical" evidence="2">
    <location>
        <begin position="208"/>
        <end position="230"/>
    </location>
</feature>
<keyword evidence="2" id="KW-1133">Transmembrane helix</keyword>
<dbReference type="EMBL" id="BAAAPO010000026">
    <property type="protein sequence ID" value="GAA1793227.1"/>
    <property type="molecule type" value="Genomic_DNA"/>
</dbReference>
<feature type="transmembrane region" description="Helical" evidence="2">
    <location>
        <begin position="44"/>
        <end position="64"/>
    </location>
</feature>
<feature type="region of interest" description="Disordered" evidence="1">
    <location>
        <begin position="1"/>
        <end position="23"/>
    </location>
</feature>
<keyword evidence="2" id="KW-0812">Transmembrane</keyword>
<feature type="transmembrane region" description="Helical" evidence="2">
    <location>
        <begin position="242"/>
        <end position="261"/>
    </location>
</feature>
<accession>A0ABP4XSS3</accession>
<organism evidence="3 4">
    <name type="scientific">Nostocoides veronense</name>
    <dbReference type="NCBI Taxonomy" id="330836"/>
    <lineage>
        <taxon>Bacteria</taxon>
        <taxon>Bacillati</taxon>
        <taxon>Actinomycetota</taxon>
        <taxon>Actinomycetes</taxon>
        <taxon>Micrococcales</taxon>
        <taxon>Intrasporangiaceae</taxon>
        <taxon>Nostocoides</taxon>
    </lineage>
</organism>
<evidence type="ECO:0000256" key="2">
    <source>
        <dbReference type="SAM" id="Phobius"/>
    </source>
</evidence>